<dbReference type="Proteomes" id="UP000179786">
    <property type="component" value="Unassembled WGS sequence"/>
</dbReference>
<gene>
    <name evidence="1" type="ORF">BET10_09025</name>
</gene>
<comment type="caution">
    <text evidence="1">The sequence shown here is derived from an EMBL/GenBank/DDBJ whole genome shotgun (WGS) entry which is preliminary data.</text>
</comment>
<dbReference type="EMBL" id="MKJU01000025">
    <property type="protein sequence ID" value="OHU91005.1"/>
    <property type="molecule type" value="Genomic_DNA"/>
</dbReference>
<organism evidence="1 2">
    <name type="scientific">Pseudoalteromonas amylolytica</name>
    <dbReference type="NCBI Taxonomy" id="1859457"/>
    <lineage>
        <taxon>Bacteria</taxon>
        <taxon>Pseudomonadati</taxon>
        <taxon>Pseudomonadota</taxon>
        <taxon>Gammaproteobacteria</taxon>
        <taxon>Alteromonadales</taxon>
        <taxon>Pseudoalteromonadaceae</taxon>
        <taxon>Pseudoalteromonas</taxon>
    </lineage>
</organism>
<dbReference type="InterPro" id="IPR036412">
    <property type="entry name" value="HAD-like_sf"/>
</dbReference>
<proteinExistence type="predicted"/>
<dbReference type="Pfam" id="PF13419">
    <property type="entry name" value="HAD_2"/>
    <property type="match status" value="1"/>
</dbReference>
<protein>
    <recommendedName>
        <fullName evidence="3">Haloacid dehalogenase</fullName>
    </recommendedName>
</protein>
<dbReference type="InterPro" id="IPR041492">
    <property type="entry name" value="HAD_2"/>
</dbReference>
<evidence type="ECO:0008006" key="3">
    <source>
        <dbReference type="Google" id="ProtNLM"/>
    </source>
</evidence>
<evidence type="ECO:0000313" key="1">
    <source>
        <dbReference type="EMBL" id="OHU91005.1"/>
    </source>
</evidence>
<dbReference type="OrthoDB" id="573782at2"/>
<reference evidence="1 2" key="1">
    <citation type="submission" date="2016-09" db="EMBL/GenBank/DDBJ databases">
        <title>Pseudoalteromonas amylolytica sp. nov., isolated from the surface seawater.</title>
        <authorList>
            <person name="Wu Y.-H."/>
            <person name="Cheng H."/>
            <person name="Jin X.-B."/>
            <person name="Wang C.-S."/>
            <person name="Xu X.-W."/>
        </authorList>
    </citation>
    <scope>NUCLEOTIDE SEQUENCE [LARGE SCALE GENOMIC DNA]</scope>
    <source>
        <strain evidence="1 2">JW1</strain>
    </source>
</reference>
<dbReference type="STRING" id="1859457.BET10_09025"/>
<evidence type="ECO:0000313" key="2">
    <source>
        <dbReference type="Proteomes" id="UP000179786"/>
    </source>
</evidence>
<dbReference type="AlphaFoldDB" id="A0A1S1MQH6"/>
<dbReference type="RefSeq" id="WP_070984466.1">
    <property type="nucleotide sequence ID" value="NZ_MKJU01000025.1"/>
</dbReference>
<keyword evidence="2" id="KW-1185">Reference proteome</keyword>
<dbReference type="InterPro" id="IPR023214">
    <property type="entry name" value="HAD_sf"/>
</dbReference>
<accession>A0A1S1MQH6</accession>
<dbReference type="Gene3D" id="3.40.50.1000">
    <property type="entry name" value="HAD superfamily/HAD-like"/>
    <property type="match status" value="1"/>
</dbReference>
<sequence>MRLGIDFDNTIANYTGVFHRVAHQLGWMPEHIGHSKEQVKQYFFDQNNEAQWTQLQGIVYGEKINEASPFPHCLEVLKALQAQGHELFLISHKTQYPFIGKQVDLHEAARNWLVDQGLLGGDDAVFCDNRIFFNTTKEQKLERVATLQIDVFVDDLESILLAESFPSTTIGVLFAEQSHPVLSSIQCWSKLPALVANLHAKSI</sequence>
<name>A0A1S1MQH6_9GAMM</name>
<dbReference type="SUPFAM" id="SSF56784">
    <property type="entry name" value="HAD-like"/>
    <property type="match status" value="1"/>
</dbReference>